<accession>A0ABT7R157</accession>
<name>A0ABT7R157_9BACI</name>
<gene>
    <name evidence="1" type="ORF">QUG02_00110</name>
</gene>
<keyword evidence="2" id="KW-1185">Reference proteome</keyword>
<evidence type="ECO:0000313" key="1">
    <source>
        <dbReference type="EMBL" id="MDM5436652.1"/>
    </source>
</evidence>
<dbReference type="EMBL" id="JAUCFG010000001">
    <property type="protein sequence ID" value="MDM5436652.1"/>
    <property type="molecule type" value="Genomic_DNA"/>
</dbReference>
<sequence length="139" mass="15988">MQWLIESVKKHLTTTLPKDIMFAPIKVDLLDIGTNNKPKKSIAMRMTPSAPGEQYFEGEIIKKQFQVLVKSDNQLEVNNTIEAIVRELNNVHRRVFYAIDGSYTLRRLNVYVEPNFVEKTAANEWIYTALFSVELEKGG</sequence>
<dbReference type="InterPro" id="IPR024411">
    <property type="entry name" value="Tail_terminator_phage"/>
</dbReference>
<dbReference type="RefSeq" id="WP_289357739.1">
    <property type="nucleotide sequence ID" value="NZ_JAUCFG010000001.1"/>
</dbReference>
<comment type="caution">
    <text evidence="1">The sequence shown here is derived from an EMBL/GenBank/DDBJ whole genome shotgun (WGS) entry which is preliminary data.</text>
</comment>
<dbReference type="Proteomes" id="UP001224139">
    <property type="component" value="Unassembled WGS sequence"/>
</dbReference>
<evidence type="ECO:0000313" key="2">
    <source>
        <dbReference type="Proteomes" id="UP001224139"/>
    </source>
</evidence>
<dbReference type="Pfam" id="PF12691">
    <property type="entry name" value="Phage_tail_terminator_6"/>
    <property type="match status" value="1"/>
</dbReference>
<organism evidence="1 2">
    <name type="scientific">Bacillus hominis</name>
    <dbReference type="NCBI Taxonomy" id="2817478"/>
    <lineage>
        <taxon>Bacteria</taxon>
        <taxon>Bacillati</taxon>
        <taxon>Bacillota</taxon>
        <taxon>Bacilli</taxon>
        <taxon>Bacillales</taxon>
        <taxon>Bacillaceae</taxon>
        <taxon>Bacillus</taxon>
        <taxon>Bacillus cereus group</taxon>
    </lineage>
</organism>
<proteinExistence type="predicted"/>
<reference evidence="1 2" key="1">
    <citation type="submission" date="2023-06" db="EMBL/GenBank/DDBJ databases">
        <title>Comparative genomics of Bacillaceae isolates and their secondary metabolite potential.</title>
        <authorList>
            <person name="Song L."/>
            <person name="Nielsen L.J."/>
            <person name="Mohite O."/>
            <person name="Xu X."/>
            <person name="Weber T."/>
            <person name="Kovacs A.T."/>
        </authorList>
    </citation>
    <scope>NUCLEOTIDE SEQUENCE [LARGE SCALE GENOMIC DNA]</scope>
    <source>
        <strain evidence="1 2">DX2.1</strain>
    </source>
</reference>
<protein>
    <submittedName>
        <fullName evidence="1">Minor capsid protein</fullName>
    </submittedName>
</protein>